<dbReference type="InterPro" id="IPR011045">
    <property type="entry name" value="N2O_reductase_N"/>
</dbReference>
<keyword evidence="1" id="KW-0732">Signal</keyword>
<evidence type="ECO:0000256" key="1">
    <source>
        <dbReference type="SAM" id="SignalP"/>
    </source>
</evidence>
<dbReference type="InterPro" id="IPR013783">
    <property type="entry name" value="Ig-like_fold"/>
</dbReference>
<dbReference type="EMBL" id="PVNA01000003">
    <property type="protein sequence ID" value="PRX13628.1"/>
    <property type="molecule type" value="Genomic_DNA"/>
</dbReference>
<feature type="signal peptide" evidence="1">
    <location>
        <begin position="1"/>
        <end position="25"/>
    </location>
</feature>
<dbReference type="SMART" id="SM00089">
    <property type="entry name" value="PKD"/>
    <property type="match status" value="2"/>
</dbReference>
<accession>A0ABX5E3W6</accession>
<evidence type="ECO:0000313" key="3">
    <source>
        <dbReference type="EMBL" id="PRX13628.1"/>
    </source>
</evidence>
<proteinExistence type="predicted"/>
<dbReference type="InterPro" id="IPR000601">
    <property type="entry name" value="PKD_dom"/>
</dbReference>
<feature type="domain" description="PKD" evidence="2">
    <location>
        <begin position="409"/>
        <end position="469"/>
    </location>
</feature>
<evidence type="ECO:0000259" key="2">
    <source>
        <dbReference type="PROSITE" id="PS50093"/>
    </source>
</evidence>
<evidence type="ECO:0000313" key="4">
    <source>
        <dbReference type="Proteomes" id="UP000239997"/>
    </source>
</evidence>
<dbReference type="InterPro" id="IPR026341">
    <property type="entry name" value="T9SS_type_B"/>
</dbReference>
<keyword evidence="4" id="KW-1185">Reference proteome</keyword>
<reference evidence="3 4" key="1">
    <citation type="submission" date="2018-03" db="EMBL/GenBank/DDBJ databases">
        <title>Genomic Encyclopedia of Archaeal and Bacterial Type Strains, Phase II (KMG-II): from individual species to whole genera.</title>
        <authorList>
            <person name="Goeker M."/>
        </authorList>
    </citation>
    <scope>NUCLEOTIDE SEQUENCE [LARGE SCALE GENOMIC DNA]</scope>
    <source>
        <strain evidence="3 4">DSM 22727</strain>
    </source>
</reference>
<dbReference type="SUPFAM" id="SSF49299">
    <property type="entry name" value="PKD domain"/>
    <property type="match status" value="1"/>
</dbReference>
<gene>
    <name evidence="3" type="ORF">LY02_01873</name>
</gene>
<dbReference type="InterPro" id="IPR035986">
    <property type="entry name" value="PKD_dom_sf"/>
</dbReference>
<dbReference type="InterPro" id="IPR022409">
    <property type="entry name" value="PKD/Chitinase_dom"/>
</dbReference>
<protein>
    <submittedName>
        <fullName evidence="3">Gliding motility-associated-like protein</fullName>
    </submittedName>
</protein>
<dbReference type="PROSITE" id="PS50093">
    <property type="entry name" value="PKD"/>
    <property type="match status" value="1"/>
</dbReference>
<feature type="chain" id="PRO_5046090649" evidence="1">
    <location>
        <begin position="26"/>
        <end position="1092"/>
    </location>
</feature>
<dbReference type="Gene3D" id="2.60.40.10">
    <property type="entry name" value="Immunoglobulins"/>
    <property type="match status" value="1"/>
</dbReference>
<dbReference type="Pfam" id="PF18911">
    <property type="entry name" value="PKD_4"/>
    <property type="match status" value="1"/>
</dbReference>
<dbReference type="SUPFAM" id="SSF50974">
    <property type="entry name" value="Nitrous oxide reductase, N-terminal domain"/>
    <property type="match status" value="1"/>
</dbReference>
<name>A0ABX5E3W6_NONUL</name>
<dbReference type="NCBIfam" id="TIGR04131">
    <property type="entry name" value="Bac_Flav_CTERM"/>
    <property type="match status" value="1"/>
</dbReference>
<comment type="caution">
    <text evidence="3">The sequence shown here is derived from an EMBL/GenBank/DDBJ whole genome shotgun (WGS) entry which is preliminary data.</text>
</comment>
<dbReference type="CDD" id="cd00146">
    <property type="entry name" value="PKD"/>
    <property type="match status" value="1"/>
</dbReference>
<sequence length="1092" mass="118008">MIFMKKKIVAIVVLLIIAVSQLSTAQLEASNWYFGFNAGITFDPVTGAVTPLANGQLDTFEGCASISDSNGNLLFYTDGITVFDRNHLIMQNGQGLRGNPSSTQSAIIIPKPQDPDIYYIFTVDTAATGGQDSGLHWYEVDMTANLNQGAVVSSITNPNNLISTCSEKITAINHGVNDEILVTALAEFNGIGTAFDTFYTFTVSPTGVDPVPVKSQVATTINNGGRRGNLKISPDGQYMVSCNMGTGSFLYDYDQLTGIVSNERQLQFTGQNRSGYGVEFSPDSSLLYVTASNDTNSNDPAAHSSTLFQFDMTSPNPASSTVVIDTRAGYRGSLQLGIDKKIYRALSDTYNDGRSFLGVINNPNVAGQGCNYVHDAIPLAGRLSAQGLPPFIQSFFALIDVEFTCLGDNTTFEFDSDTPPTLVNWDFGDGTNSSVESPTHVYAAPGVYNVVLTLTINGSVRTYRKSVQIFDTPIANAATNVNVCDINNDGSESFDLTTTATPQILGAQDATIFNVEYYLSQADADNGANPVTLPYIATTTTQTIFARVSNNNNEDCYDTTSFDIEIFAQPTANSVNDLEVCDDDFDGFQTFDLSIQTPLILDTQSTADFTVSYHESQADADSGNNPLATTYTNTTAFSENIFARVVNSNETSCVDTTSFDLIVNPKPVANDTNAFQCDEDGVLDSRTIFNLSEFDETITASATGVTVTYHINQSDADNNQSPLDNTSYTNTTPLQIVYARVTDDTTSCYTTSQITLSVSASDAQDTILTGCDDDGVADGITTFNLTDADSSVLMTAPSNVTLNYYASLNDALTEQNVLPITYDNTTPNSQIIFARAESPDGNCFGISEVELIVNDLPIIEPVALIDYCGNNPQPLTIDAGIITGSPSDYTYLWSTSENTFSIQVTTGGDYAVAVTDTNGCTSNRTVTVIISETATIDSIDVIHAGTSSNGTATANVSGLGDYEYRVSLEEPFQDSPIFDDLTPGFYTLYVRDKNGCGTVQQEFSVIGYPRYFTPNNDNYHDYWQLIGTSFTFEPGAQIFIFDRYGKLLKQIAADGVGWDGTYNGNPMPSSDYWFTATLMDGTTFSSHFTLKR</sequence>
<organism evidence="3 4">
    <name type="scientific">Nonlabens ulvanivorans</name>
    <name type="common">Persicivirga ulvanivorans</name>
    <dbReference type="NCBI Taxonomy" id="906888"/>
    <lineage>
        <taxon>Bacteria</taxon>
        <taxon>Pseudomonadati</taxon>
        <taxon>Bacteroidota</taxon>
        <taxon>Flavobacteriia</taxon>
        <taxon>Flavobacteriales</taxon>
        <taxon>Flavobacteriaceae</taxon>
        <taxon>Nonlabens</taxon>
    </lineage>
</organism>
<dbReference type="Proteomes" id="UP000239997">
    <property type="component" value="Unassembled WGS sequence"/>
</dbReference>
<dbReference type="Pfam" id="PF13585">
    <property type="entry name" value="CHU_C"/>
    <property type="match status" value="1"/>
</dbReference>